<dbReference type="OrthoDB" id="8777823at2"/>
<protein>
    <submittedName>
        <fullName evidence="2">Uncharacterized protein</fullName>
    </submittedName>
</protein>
<keyword evidence="1" id="KW-0812">Transmembrane</keyword>
<dbReference type="Proteomes" id="UP000229897">
    <property type="component" value="Chromosome"/>
</dbReference>
<dbReference type="AlphaFoldDB" id="A0A2D2DUP2"/>
<evidence type="ECO:0000313" key="3">
    <source>
        <dbReference type="Proteomes" id="UP000229897"/>
    </source>
</evidence>
<keyword evidence="1" id="KW-1133">Transmembrane helix</keyword>
<dbReference type="EMBL" id="CP024608">
    <property type="protein sequence ID" value="ATQ78682.1"/>
    <property type="molecule type" value="Genomic_DNA"/>
</dbReference>
<sequence>MSILLQTMGDTALTLLPLLRSVGLVLAIAAVALFFKPLLIGIFRALVLVVNPRLSRDQLDARRNMRNAKLLQRMTNSSSGNASLTAELRAMAARS</sequence>
<gene>
    <name evidence="2" type="ORF">CR152_01935</name>
</gene>
<dbReference type="RefSeq" id="WP_099881913.1">
    <property type="nucleotide sequence ID" value="NZ_CP024608.1"/>
</dbReference>
<evidence type="ECO:0000313" key="2">
    <source>
        <dbReference type="EMBL" id="ATQ78682.1"/>
    </source>
</evidence>
<reference evidence="2" key="1">
    <citation type="submission" date="2017-10" db="EMBL/GenBank/DDBJ databases">
        <title>Massilia psychrophilum sp. nov., a novel purple-pigmented bacterium isolated from Tianshan glacier, Xinjiang Municipality, China.</title>
        <authorList>
            <person name="Wang H."/>
        </authorList>
    </citation>
    <scope>NUCLEOTIDE SEQUENCE [LARGE SCALE GENOMIC DNA]</scope>
    <source>
        <strain evidence="2">B2</strain>
    </source>
</reference>
<name>A0A2D2DUP2_9BURK</name>
<dbReference type="KEGG" id="mass:CR152_01935"/>
<evidence type="ECO:0000256" key="1">
    <source>
        <dbReference type="SAM" id="Phobius"/>
    </source>
</evidence>
<keyword evidence="3" id="KW-1185">Reference proteome</keyword>
<proteinExistence type="predicted"/>
<keyword evidence="1" id="KW-0472">Membrane</keyword>
<organism evidence="2 3">
    <name type="scientific">Massilia violaceinigra</name>
    <dbReference type="NCBI Taxonomy" id="2045208"/>
    <lineage>
        <taxon>Bacteria</taxon>
        <taxon>Pseudomonadati</taxon>
        <taxon>Pseudomonadota</taxon>
        <taxon>Betaproteobacteria</taxon>
        <taxon>Burkholderiales</taxon>
        <taxon>Oxalobacteraceae</taxon>
        <taxon>Telluria group</taxon>
        <taxon>Massilia</taxon>
    </lineage>
</organism>
<feature type="transmembrane region" description="Helical" evidence="1">
    <location>
        <begin position="12"/>
        <end position="35"/>
    </location>
</feature>
<accession>A0A2D2DUP2</accession>